<sequence length="628" mass="71764">MDRYEQLAVVGEGSYGLVMRCKHKDTEQIVAIKKFLETEEDATVRKMALREIRMLKRLKHENLVTMIEVFRYRKRFYLVFEYLEGTVLDELEKVSGGLDEETCRERIFQVTRAVNFCHMNNVIHRDIKPENVLVSSQGVVKLCDFGFARIVSLSGEQCTGYVATRWYRAPELLVNDSNYGSAVDVWSIGCLYAEMMTGDPLFPGDSDIDQLYLTIRLLGKPCLKHLQLMSCNTQMRPLIKSASTDTNGLQKLFPRWQSLSLDFLASCLKMDPQSRHSADELLKHGFFTHDRFVKQYLPKLREKIIKEFNDNPLLRKLKSEVLSSTDKCDRCEETKLRRSSQCDPPKWRLNISEGSVKRKFSCDTSASCDIIAPKPESNQSLTKQTSLQSMIKEKASKEGLGTPKNLDFDRPIRTPSKTVVKLLEKNLESLSKMFQKTERTMSSTRPVDSPTRQSPVVSPKFQSLQPLTFEPKSPMLSHHSQNVLHPSISNIGFCKDLPKKSPLQAVQNTSIKSMFHQIPLVNPPKGQQFLRKVDKHIYFENIVSNVDCNPNTAGSVWHQSTKSNDRKYKVKKEDEFTLPNLPCALTPNNLKKKGQMSPDSLIAQAITPRYNSPKALQPPSPYTFTNFF</sequence>
<comment type="caution">
    <text evidence="12">The sequence shown here is derived from an EMBL/GenBank/DDBJ whole genome shotgun (WGS) entry which is preliminary data.</text>
</comment>
<evidence type="ECO:0000256" key="1">
    <source>
        <dbReference type="ARBA" id="ARBA00012425"/>
    </source>
</evidence>
<evidence type="ECO:0000313" key="12">
    <source>
        <dbReference type="EMBL" id="KAK4874245.1"/>
    </source>
</evidence>
<dbReference type="InterPro" id="IPR050117">
    <property type="entry name" value="MAPK"/>
</dbReference>
<dbReference type="SMART" id="SM00220">
    <property type="entry name" value="S_TKc"/>
    <property type="match status" value="1"/>
</dbReference>
<dbReference type="FunFam" id="1.10.510.10:FF:000624">
    <property type="entry name" value="Mitogen-activated protein kinase"/>
    <property type="match status" value="1"/>
</dbReference>
<feature type="compositionally biased region" description="Polar residues" evidence="10">
    <location>
        <begin position="440"/>
        <end position="459"/>
    </location>
</feature>
<dbReference type="InterPro" id="IPR000719">
    <property type="entry name" value="Prot_kinase_dom"/>
</dbReference>
<dbReference type="PROSITE" id="PS00107">
    <property type="entry name" value="PROTEIN_KINASE_ATP"/>
    <property type="match status" value="1"/>
</dbReference>
<evidence type="ECO:0000313" key="13">
    <source>
        <dbReference type="Proteomes" id="UP001353858"/>
    </source>
</evidence>
<keyword evidence="6 9" id="KW-0067">ATP-binding</keyword>
<dbReference type="InterPro" id="IPR008271">
    <property type="entry name" value="Ser/Thr_kinase_AS"/>
</dbReference>
<reference evidence="13" key="1">
    <citation type="submission" date="2023-01" db="EMBL/GenBank/DDBJ databases">
        <title>Key to firefly adult light organ development and bioluminescence: homeobox transcription factors regulate luciferase expression and transportation to peroxisome.</title>
        <authorList>
            <person name="Fu X."/>
        </authorList>
    </citation>
    <scope>NUCLEOTIDE SEQUENCE [LARGE SCALE GENOMIC DNA]</scope>
</reference>
<dbReference type="EC" id="2.7.11.22" evidence="1"/>
<name>A0AAN7SNT1_9COLE</name>
<keyword evidence="3" id="KW-0808">Transferase</keyword>
<dbReference type="InterPro" id="IPR017441">
    <property type="entry name" value="Protein_kinase_ATP_BS"/>
</dbReference>
<keyword evidence="2" id="KW-0723">Serine/threonine-protein kinase</keyword>
<evidence type="ECO:0000256" key="3">
    <source>
        <dbReference type="ARBA" id="ARBA00022679"/>
    </source>
</evidence>
<dbReference type="InterPro" id="IPR011009">
    <property type="entry name" value="Kinase-like_dom_sf"/>
</dbReference>
<organism evidence="12 13">
    <name type="scientific">Aquatica leii</name>
    <dbReference type="NCBI Taxonomy" id="1421715"/>
    <lineage>
        <taxon>Eukaryota</taxon>
        <taxon>Metazoa</taxon>
        <taxon>Ecdysozoa</taxon>
        <taxon>Arthropoda</taxon>
        <taxon>Hexapoda</taxon>
        <taxon>Insecta</taxon>
        <taxon>Pterygota</taxon>
        <taxon>Neoptera</taxon>
        <taxon>Endopterygota</taxon>
        <taxon>Coleoptera</taxon>
        <taxon>Polyphaga</taxon>
        <taxon>Elateriformia</taxon>
        <taxon>Elateroidea</taxon>
        <taxon>Lampyridae</taxon>
        <taxon>Luciolinae</taxon>
        <taxon>Aquatica</taxon>
    </lineage>
</organism>
<proteinExistence type="predicted"/>
<evidence type="ECO:0000256" key="2">
    <source>
        <dbReference type="ARBA" id="ARBA00022527"/>
    </source>
</evidence>
<dbReference type="Gene3D" id="3.30.200.20">
    <property type="entry name" value="Phosphorylase Kinase, domain 1"/>
    <property type="match status" value="1"/>
</dbReference>
<dbReference type="AlphaFoldDB" id="A0AAN7SNT1"/>
<evidence type="ECO:0000256" key="8">
    <source>
        <dbReference type="ARBA" id="ARBA00048367"/>
    </source>
</evidence>
<evidence type="ECO:0000256" key="5">
    <source>
        <dbReference type="ARBA" id="ARBA00022777"/>
    </source>
</evidence>
<keyword evidence="5" id="KW-0418">Kinase</keyword>
<evidence type="ECO:0000256" key="9">
    <source>
        <dbReference type="PROSITE-ProRule" id="PRU10141"/>
    </source>
</evidence>
<dbReference type="GO" id="GO:0004693">
    <property type="term" value="F:cyclin-dependent protein serine/threonine kinase activity"/>
    <property type="evidence" value="ECO:0007669"/>
    <property type="project" value="UniProtKB-EC"/>
</dbReference>
<evidence type="ECO:0000256" key="4">
    <source>
        <dbReference type="ARBA" id="ARBA00022741"/>
    </source>
</evidence>
<dbReference type="SUPFAM" id="SSF56112">
    <property type="entry name" value="Protein kinase-like (PK-like)"/>
    <property type="match status" value="1"/>
</dbReference>
<dbReference type="FunFam" id="3.30.200.20:FF:000049">
    <property type="entry name" value="cyclin-dependent kinase-like 1 isoform X1"/>
    <property type="match status" value="1"/>
</dbReference>
<dbReference type="Pfam" id="PF00069">
    <property type="entry name" value="Pkinase"/>
    <property type="match status" value="1"/>
</dbReference>
<keyword evidence="4 9" id="KW-0547">Nucleotide-binding</keyword>
<evidence type="ECO:0000259" key="11">
    <source>
        <dbReference type="PROSITE" id="PS50011"/>
    </source>
</evidence>
<evidence type="ECO:0000256" key="6">
    <source>
        <dbReference type="ARBA" id="ARBA00022840"/>
    </source>
</evidence>
<feature type="region of interest" description="Disordered" evidence="10">
    <location>
        <begin position="436"/>
        <end position="459"/>
    </location>
</feature>
<protein>
    <recommendedName>
        <fullName evidence="1">cyclin-dependent kinase</fullName>
        <ecNumber evidence="1">2.7.11.22</ecNumber>
    </recommendedName>
</protein>
<dbReference type="PROSITE" id="PS00108">
    <property type="entry name" value="PROTEIN_KINASE_ST"/>
    <property type="match status" value="1"/>
</dbReference>
<dbReference type="PROSITE" id="PS50011">
    <property type="entry name" value="PROTEIN_KINASE_DOM"/>
    <property type="match status" value="1"/>
</dbReference>
<feature type="domain" description="Protein kinase" evidence="11">
    <location>
        <begin position="4"/>
        <end position="287"/>
    </location>
</feature>
<comment type="catalytic activity">
    <reaction evidence="7">
        <text>L-threonyl-[protein] + ATP = O-phospho-L-threonyl-[protein] + ADP + H(+)</text>
        <dbReference type="Rhea" id="RHEA:46608"/>
        <dbReference type="Rhea" id="RHEA-COMP:11060"/>
        <dbReference type="Rhea" id="RHEA-COMP:11605"/>
        <dbReference type="ChEBI" id="CHEBI:15378"/>
        <dbReference type="ChEBI" id="CHEBI:30013"/>
        <dbReference type="ChEBI" id="CHEBI:30616"/>
        <dbReference type="ChEBI" id="CHEBI:61977"/>
        <dbReference type="ChEBI" id="CHEBI:456216"/>
        <dbReference type="EC" id="2.7.11.22"/>
    </reaction>
</comment>
<evidence type="ECO:0000256" key="10">
    <source>
        <dbReference type="SAM" id="MobiDB-lite"/>
    </source>
</evidence>
<accession>A0AAN7SNT1</accession>
<gene>
    <name evidence="12" type="ORF">RN001_013605</name>
</gene>
<dbReference type="PANTHER" id="PTHR24055">
    <property type="entry name" value="MITOGEN-ACTIVATED PROTEIN KINASE"/>
    <property type="match status" value="1"/>
</dbReference>
<evidence type="ECO:0000256" key="7">
    <source>
        <dbReference type="ARBA" id="ARBA00047811"/>
    </source>
</evidence>
<dbReference type="Gene3D" id="1.10.510.10">
    <property type="entry name" value="Transferase(Phosphotransferase) domain 1"/>
    <property type="match status" value="1"/>
</dbReference>
<dbReference type="GO" id="GO:0005524">
    <property type="term" value="F:ATP binding"/>
    <property type="evidence" value="ECO:0007669"/>
    <property type="project" value="UniProtKB-UniRule"/>
</dbReference>
<feature type="binding site" evidence="9">
    <location>
        <position position="34"/>
    </location>
    <ligand>
        <name>ATP</name>
        <dbReference type="ChEBI" id="CHEBI:30616"/>
    </ligand>
</feature>
<dbReference type="EMBL" id="JARPUR010000006">
    <property type="protein sequence ID" value="KAK4874245.1"/>
    <property type="molecule type" value="Genomic_DNA"/>
</dbReference>
<comment type="catalytic activity">
    <reaction evidence="8">
        <text>L-seryl-[protein] + ATP = O-phospho-L-seryl-[protein] + ADP + H(+)</text>
        <dbReference type="Rhea" id="RHEA:17989"/>
        <dbReference type="Rhea" id="RHEA-COMP:9863"/>
        <dbReference type="Rhea" id="RHEA-COMP:11604"/>
        <dbReference type="ChEBI" id="CHEBI:15378"/>
        <dbReference type="ChEBI" id="CHEBI:29999"/>
        <dbReference type="ChEBI" id="CHEBI:30616"/>
        <dbReference type="ChEBI" id="CHEBI:83421"/>
        <dbReference type="ChEBI" id="CHEBI:456216"/>
        <dbReference type="EC" id="2.7.11.22"/>
    </reaction>
</comment>
<keyword evidence="13" id="KW-1185">Reference proteome</keyword>
<dbReference type="Proteomes" id="UP001353858">
    <property type="component" value="Unassembled WGS sequence"/>
</dbReference>